<gene>
    <name evidence="3" type="ORF">IEC33019_1891</name>
</gene>
<reference evidence="3" key="1">
    <citation type="submission" date="2016-07" db="EMBL/GenBank/DDBJ databases">
        <title>New class B carbapenemase carried by novel plasmid in Pseudomonas putida enviromental strain in eastern Amazonia.</title>
        <authorList>
            <person name="Souza C.O."/>
            <person name="Lima K.V."/>
            <person name="Brasiliense D.M."/>
            <person name="Perez-Chaparro P.J."/>
            <person name="Mamizuka E.M."/>
            <person name="Lima M.O."/>
            <person name="Lima L.N."/>
            <person name="McCulloch J.A."/>
        </authorList>
    </citation>
    <scope>NUCLEOTIDE SEQUENCE [LARGE SCALE GENOMIC DNA]</scope>
    <source>
        <strain evidence="3">IEC33019</strain>
    </source>
</reference>
<feature type="compositionally biased region" description="Gly residues" evidence="1">
    <location>
        <begin position="49"/>
        <end position="66"/>
    </location>
</feature>
<name>A0A1B2F5A4_PSEPU</name>
<evidence type="ECO:0000256" key="1">
    <source>
        <dbReference type="SAM" id="MobiDB-lite"/>
    </source>
</evidence>
<organism evidence="3">
    <name type="scientific">Pseudomonas putida</name>
    <name type="common">Arthrobacter siderocapsulatus</name>
    <dbReference type="NCBI Taxonomy" id="303"/>
    <lineage>
        <taxon>Bacteria</taxon>
        <taxon>Pseudomonadati</taxon>
        <taxon>Pseudomonadota</taxon>
        <taxon>Gammaproteobacteria</taxon>
        <taxon>Pseudomonadales</taxon>
        <taxon>Pseudomonadaceae</taxon>
        <taxon>Pseudomonas</taxon>
    </lineage>
</organism>
<dbReference type="EMBL" id="CP016634">
    <property type="protein sequence ID" value="ANY87452.1"/>
    <property type="molecule type" value="Genomic_DNA"/>
</dbReference>
<feature type="region of interest" description="Disordered" evidence="1">
    <location>
        <begin position="27"/>
        <end position="116"/>
    </location>
</feature>
<keyword evidence="2" id="KW-0732">Signal</keyword>
<feature type="compositionally biased region" description="Polar residues" evidence="1">
    <location>
        <begin position="30"/>
        <end position="40"/>
    </location>
</feature>
<feature type="chain" id="PRO_5008536580" evidence="2">
    <location>
        <begin position="25"/>
        <end position="116"/>
    </location>
</feature>
<feature type="signal peptide" evidence="2">
    <location>
        <begin position="1"/>
        <end position="24"/>
    </location>
</feature>
<evidence type="ECO:0000313" key="3">
    <source>
        <dbReference type="EMBL" id="ANY87452.1"/>
    </source>
</evidence>
<feature type="compositionally biased region" description="Gly residues" evidence="1">
    <location>
        <begin position="76"/>
        <end position="94"/>
    </location>
</feature>
<sequence>MKHPYLLPLSLALCLGTGAPLALAAGAPNTVRTPSEQIPGTGTLDRDGGAMGSGTPGDALGSGNGGTDANDTDNTGGDGTSRGSSGERGPGTGNSGDVDDAATPGDSGINGGRTAP</sequence>
<accession>A0A1B2F5A4</accession>
<protein>
    <submittedName>
        <fullName evidence="3">Uncharacterized protein</fullName>
    </submittedName>
</protein>
<dbReference type="RefSeq" id="WP_070091248.1">
    <property type="nucleotide sequence ID" value="NZ_CP016634.1"/>
</dbReference>
<evidence type="ECO:0000256" key="2">
    <source>
        <dbReference type="SAM" id="SignalP"/>
    </source>
</evidence>
<dbReference type="AlphaFoldDB" id="A0A1B2F5A4"/>
<proteinExistence type="predicted"/>